<proteinExistence type="predicted"/>
<sequence>MFDQAKELASLKEKMNEQNKEIEILKKCNESSKQTYEASINDLEQLGKYTPNKNRPVIVKFVRRQTKIDIMKRARNQKGTGTFNNEDLTQTNAEVLASLRLKEPGRVKKAWSFKGKLFVSMATVECVMNLTDFKVPFEKVGEDIRTVALLCGKKVYLEYQHHQL</sequence>
<gene>
    <name evidence="2" type="ORF">DPMN_090951</name>
</gene>
<organism evidence="2 3">
    <name type="scientific">Dreissena polymorpha</name>
    <name type="common">Zebra mussel</name>
    <name type="synonym">Mytilus polymorpha</name>
    <dbReference type="NCBI Taxonomy" id="45954"/>
    <lineage>
        <taxon>Eukaryota</taxon>
        <taxon>Metazoa</taxon>
        <taxon>Spiralia</taxon>
        <taxon>Lophotrochozoa</taxon>
        <taxon>Mollusca</taxon>
        <taxon>Bivalvia</taxon>
        <taxon>Autobranchia</taxon>
        <taxon>Heteroconchia</taxon>
        <taxon>Euheterodonta</taxon>
        <taxon>Imparidentia</taxon>
        <taxon>Neoheterodontei</taxon>
        <taxon>Myida</taxon>
        <taxon>Dreissenoidea</taxon>
        <taxon>Dreissenidae</taxon>
        <taxon>Dreissena</taxon>
    </lineage>
</organism>
<dbReference type="EMBL" id="JAIWYP010000003">
    <property type="protein sequence ID" value="KAH3848573.1"/>
    <property type="molecule type" value="Genomic_DNA"/>
</dbReference>
<dbReference type="AlphaFoldDB" id="A0A9D4KYN5"/>
<protein>
    <submittedName>
        <fullName evidence="2">Uncharacterized protein</fullName>
    </submittedName>
</protein>
<keyword evidence="1" id="KW-0175">Coiled coil</keyword>
<feature type="coiled-coil region" evidence="1">
    <location>
        <begin position="1"/>
        <end position="28"/>
    </location>
</feature>
<evidence type="ECO:0000313" key="2">
    <source>
        <dbReference type="EMBL" id="KAH3848573.1"/>
    </source>
</evidence>
<keyword evidence="3" id="KW-1185">Reference proteome</keyword>
<evidence type="ECO:0000256" key="1">
    <source>
        <dbReference type="SAM" id="Coils"/>
    </source>
</evidence>
<reference evidence="2" key="2">
    <citation type="submission" date="2020-11" db="EMBL/GenBank/DDBJ databases">
        <authorList>
            <person name="McCartney M.A."/>
            <person name="Auch B."/>
            <person name="Kono T."/>
            <person name="Mallez S."/>
            <person name="Becker A."/>
            <person name="Gohl D.M."/>
            <person name="Silverstein K.A.T."/>
            <person name="Koren S."/>
            <person name="Bechman K.B."/>
            <person name="Herman A."/>
            <person name="Abrahante J.E."/>
            <person name="Garbe J."/>
        </authorList>
    </citation>
    <scope>NUCLEOTIDE SEQUENCE</scope>
    <source>
        <strain evidence="2">Duluth1</strain>
        <tissue evidence="2">Whole animal</tissue>
    </source>
</reference>
<comment type="caution">
    <text evidence="2">The sequence shown here is derived from an EMBL/GenBank/DDBJ whole genome shotgun (WGS) entry which is preliminary data.</text>
</comment>
<accession>A0A9D4KYN5</accession>
<name>A0A9D4KYN5_DREPO</name>
<evidence type="ECO:0000313" key="3">
    <source>
        <dbReference type="Proteomes" id="UP000828390"/>
    </source>
</evidence>
<dbReference type="Proteomes" id="UP000828390">
    <property type="component" value="Unassembled WGS sequence"/>
</dbReference>
<reference evidence="2" key="1">
    <citation type="journal article" date="2019" name="bioRxiv">
        <title>The Genome of the Zebra Mussel, Dreissena polymorpha: A Resource for Invasive Species Research.</title>
        <authorList>
            <person name="McCartney M.A."/>
            <person name="Auch B."/>
            <person name="Kono T."/>
            <person name="Mallez S."/>
            <person name="Zhang Y."/>
            <person name="Obille A."/>
            <person name="Becker A."/>
            <person name="Abrahante J.E."/>
            <person name="Garbe J."/>
            <person name="Badalamenti J.P."/>
            <person name="Herman A."/>
            <person name="Mangelson H."/>
            <person name="Liachko I."/>
            <person name="Sullivan S."/>
            <person name="Sone E.D."/>
            <person name="Koren S."/>
            <person name="Silverstein K.A.T."/>
            <person name="Beckman K.B."/>
            <person name="Gohl D.M."/>
        </authorList>
    </citation>
    <scope>NUCLEOTIDE SEQUENCE</scope>
    <source>
        <strain evidence="2">Duluth1</strain>
        <tissue evidence="2">Whole animal</tissue>
    </source>
</reference>